<feature type="transmembrane region" description="Helical" evidence="1">
    <location>
        <begin position="54"/>
        <end position="72"/>
    </location>
</feature>
<dbReference type="SMART" id="SM00471">
    <property type="entry name" value="HDc"/>
    <property type="match status" value="1"/>
</dbReference>
<evidence type="ECO:0000313" key="3">
    <source>
        <dbReference type="EMBL" id="ESE40133.1"/>
    </source>
</evidence>
<feature type="transmembrane region" description="Helical" evidence="1">
    <location>
        <begin position="152"/>
        <end position="174"/>
    </location>
</feature>
<dbReference type="PROSITE" id="PS51832">
    <property type="entry name" value="HD_GYP"/>
    <property type="match status" value="1"/>
</dbReference>
<feature type="domain" description="HD-GYP" evidence="2">
    <location>
        <begin position="219"/>
        <end position="429"/>
    </location>
</feature>
<evidence type="ECO:0000256" key="1">
    <source>
        <dbReference type="SAM" id="Phobius"/>
    </source>
</evidence>
<feature type="transmembrane region" description="Helical" evidence="1">
    <location>
        <begin position="110"/>
        <end position="137"/>
    </location>
</feature>
<dbReference type="CDD" id="cd00077">
    <property type="entry name" value="HDc"/>
    <property type="match status" value="1"/>
</dbReference>
<dbReference type="SUPFAM" id="SSF109604">
    <property type="entry name" value="HD-domain/PDEase-like"/>
    <property type="match status" value="1"/>
</dbReference>
<reference evidence="3 4" key="1">
    <citation type="journal article" date="2013" name="Genome Announc.">
        <title>Draft Genome Sequence of Shewanella decolorationis S12, a Dye-Degrading Bacterium Isolated from a Wastewater Treatment Plant.</title>
        <authorList>
            <person name="Xu M."/>
            <person name="Fang Y."/>
            <person name="Liu J."/>
            <person name="Chen X."/>
            <person name="Sun G."/>
            <person name="Guo J."/>
            <person name="Hua Z."/>
            <person name="Tu Q."/>
            <person name="Wu L."/>
            <person name="Zhou J."/>
            <person name="Liu X."/>
        </authorList>
    </citation>
    <scope>NUCLEOTIDE SEQUENCE [LARGE SCALE GENOMIC DNA]</scope>
    <source>
        <strain evidence="3 4">S12</strain>
    </source>
</reference>
<keyword evidence="1" id="KW-0472">Membrane</keyword>
<dbReference type="PANTHER" id="PTHR45228:SF5">
    <property type="entry name" value="CYCLIC DI-GMP PHOSPHODIESTERASE VC_1348-RELATED"/>
    <property type="match status" value="1"/>
</dbReference>
<dbReference type="EMBL" id="AXZL01000073">
    <property type="protein sequence ID" value="ESE40133.1"/>
    <property type="molecule type" value="Genomic_DNA"/>
</dbReference>
<keyword evidence="1" id="KW-0812">Transmembrane</keyword>
<evidence type="ECO:0000259" key="2">
    <source>
        <dbReference type="PROSITE" id="PS51832"/>
    </source>
</evidence>
<name>A0ABN0PJJ7_9GAMM</name>
<feature type="transmembrane region" description="Helical" evidence="1">
    <location>
        <begin position="186"/>
        <end position="209"/>
    </location>
</feature>
<dbReference type="InterPro" id="IPR048437">
    <property type="entry name" value="MASE11"/>
</dbReference>
<proteinExistence type="predicted"/>
<dbReference type="InterPro" id="IPR052020">
    <property type="entry name" value="Cyclic_di-GMP/3'3'-cGAMP_PDE"/>
</dbReference>
<sequence length="442" mass="49305">MLESSKGKAIKGFRLTHKLALDCKRIFMARAEPREFTRYTSGLSHWRRVIFKRLFGFLAILCVPVYFTSVYLCIAADLWGMAIFDTFAYLLLVLLLFYPHFSDRLRFSLGCLLAYAIGVGFLIAIGPSGAGFFWLFIFPPLSNIFLGTKASIYAQVLNGVSLILIGLAYHYEWLIWPVTQGYSTGIWAVVSINFLVTNAMVTLTIAYLLGKLTSSLDSTLASRQATVLGLAKLAEYRDNETGAHLLRMRQYSKMLATQRMLADNPPPELDEDFIQDISLSAILHDIGKVGIADAILLKPGRLTPDEFEQIKAHPVIGGQVLASLLEYAPQCTFIKMGRDIASGHHEKWDGSGYPLGLKEENIPLSARIVALVDVYDALTSPRCYKRPFSHEDAKAMILEGRATHFDPALVDCFMQIHTEFEVLSKASLHDDPQLTVAQPKTL</sequence>
<evidence type="ECO:0000313" key="4">
    <source>
        <dbReference type="Proteomes" id="UP000017548"/>
    </source>
</evidence>
<gene>
    <name evidence="3" type="ORF">SHD_3262</name>
</gene>
<organism evidence="3 4">
    <name type="scientific">Shewanella decolorationis S12</name>
    <dbReference type="NCBI Taxonomy" id="1353536"/>
    <lineage>
        <taxon>Bacteria</taxon>
        <taxon>Pseudomonadati</taxon>
        <taxon>Pseudomonadota</taxon>
        <taxon>Gammaproteobacteria</taxon>
        <taxon>Alteromonadales</taxon>
        <taxon>Shewanellaceae</taxon>
        <taxon>Shewanella</taxon>
    </lineage>
</organism>
<feature type="transmembrane region" description="Helical" evidence="1">
    <location>
        <begin position="78"/>
        <end position="98"/>
    </location>
</feature>
<keyword evidence="4" id="KW-1185">Reference proteome</keyword>
<dbReference type="Pfam" id="PF13487">
    <property type="entry name" value="HD_5"/>
    <property type="match status" value="1"/>
</dbReference>
<protein>
    <submittedName>
        <fullName evidence="3">Metal dependent phosphohydrolase</fullName>
    </submittedName>
</protein>
<dbReference type="Pfam" id="PF20969">
    <property type="entry name" value="MASE11"/>
    <property type="match status" value="1"/>
</dbReference>
<keyword evidence="1" id="KW-1133">Transmembrane helix</keyword>
<dbReference type="Gene3D" id="1.10.3210.10">
    <property type="entry name" value="Hypothetical protein af1432"/>
    <property type="match status" value="1"/>
</dbReference>
<comment type="caution">
    <text evidence="3">The sequence shown here is derived from an EMBL/GenBank/DDBJ whole genome shotgun (WGS) entry which is preliminary data.</text>
</comment>
<dbReference type="InterPro" id="IPR003607">
    <property type="entry name" value="HD/PDEase_dom"/>
</dbReference>
<dbReference type="Proteomes" id="UP000017548">
    <property type="component" value="Unassembled WGS sequence"/>
</dbReference>
<dbReference type="PANTHER" id="PTHR45228">
    <property type="entry name" value="CYCLIC DI-GMP PHOSPHODIESTERASE TM_0186-RELATED"/>
    <property type="match status" value="1"/>
</dbReference>
<dbReference type="InterPro" id="IPR037522">
    <property type="entry name" value="HD_GYP_dom"/>
</dbReference>
<accession>A0ABN0PJJ7</accession>